<dbReference type="InterPro" id="IPR000432">
    <property type="entry name" value="DNA_mismatch_repair_MutS_C"/>
</dbReference>
<dbReference type="Pfam" id="PF00488">
    <property type="entry name" value="MutS_V"/>
    <property type="match status" value="1"/>
</dbReference>
<dbReference type="SMART" id="SM00382">
    <property type="entry name" value="AAA"/>
    <property type="match status" value="1"/>
</dbReference>
<keyword evidence="1" id="KW-0547">Nucleotide-binding</keyword>
<dbReference type="PANTHER" id="PTHR11361">
    <property type="entry name" value="DNA MISMATCH REPAIR PROTEIN MUTS FAMILY MEMBER"/>
    <property type="match status" value="1"/>
</dbReference>
<name>A0A0D2GPA0_9BACT</name>
<gene>
    <name evidence="6" type="ORF">J120_02515</name>
</gene>
<dbReference type="STRING" id="1306947.J120_02515"/>
<dbReference type="InterPro" id="IPR036187">
    <property type="entry name" value="DNA_mismatch_repair_MutS_sf"/>
</dbReference>
<dbReference type="InterPro" id="IPR027417">
    <property type="entry name" value="P-loop_NTPase"/>
</dbReference>
<dbReference type="SMART" id="SM00534">
    <property type="entry name" value="MUTSac"/>
    <property type="match status" value="1"/>
</dbReference>
<evidence type="ECO:0000256" key="3">
    <source>
        <dbReference type="ARBA" id="ARBA00023125"/>
    </source>
</evidence>
<feature type="domain" description="AAA+ ATPase" evidence="4">
    <location>
        <begin position="617"/>
        <end position="755"/>
    </location>
</feature>
<dbReference type="InterPro" id="IPR003593">
    <property type="entry name" value="AAA+_ATPase"/>
</dbReference>
<dbReference type="Gene3D" id="1.10.1420.10">
    <property type="match status" value="1"/>
</dbReference>
<proteinExistence type="predicted"/>
<evidence type="ECO:0000313" key="7">
    <source>
        <dbReference type="Proteomes" id="UP000032214"/>
    </source>
</evidence>
<evidence type="ECO:0000259" key="4">
    <source>
        <dbReference type="SMART" id="SM00382"/>
    </source>
</evidence>
<dbReference type="SUPFAM" id="SSF48334">
    <property type="entry name" value="DNA repair protein MutS, domain III"/>
    <property type="match status" value="1"/>
</dbReference>
<accession>A0A0D2GPA0</accession>
<evidence type="ECO:0000313" key="6">
    <source>
        <dbReference type="EMBL" id="KIX85189.1"/>
    </source>
</evidence>
<dbReference type="SUPFAM" id="SSF52540">
    <property type="entry name" value="P-loop containing nucleoside triphosphate hydrolases"/>
    <property type="match status" value="1"/>
</dbReference>
<dbReference type="AlphaFoldDB" id="A0A0D2GPA0"/>
<evidence type="ECO:0000256" key="2">
    <source>
        <dbReference type="ARBA" id="ARBA00022840"/>
    </source>
</evidence>
<keyword evidence="3" id="KW-0238">DNA-binding</keyword>
<dbReference type="Proteomes" id="UP000032214">
    <property type="component" value="Unassembled WGS sequence"/>
</dbReference>
<reference evidence="6 7" key="1">
    <citation type="journal article" date="2013" name="Proc. Natl. Acad. Sci. U.S.A.">
        <title>Candidate phylum TM6 genome recovered from a hospital sink biofilm provides genomic insights into this uncultivated phylum.</title>
        <authorList>
            <person name="McLean J.S."/>
            <person name="Lombardo M.J."/>
            <person name="Badger J.H."/>
            <person name="Edlund A."/>
            <person name="Novotny M."/>
            <person name="Yee-Greenbaum J."/>
            <person name="Vyahhi N."/>
            <person name="Hall A.P."/>
            <person name="Yang Y."/>
            <person name="Dupont C.L."/>
            <person name="Ziegler M.G."/>
            <person name="Chitsaz H."/>
            <person name="Allen A.E."/>
            <person name="Yooseph S."/>
            <person name="Tesler G."/>
            <person name="Pevzner P.A."/>
            <person name="Friedman R.M."/>
            <person name="Nealson K.H."/>
            <person name="Venter J.C."/>
            <person name="Lasken R.S."/>
        </authorList>
    </citation>
    <scope>NUCLEOTIDE SEQUENCE [LARGE SCALE GENOMIC DNA]</scope>
    <source>
        <strain evidence="6 7">TM6SC1</strain>
    </source>
</reference>
<evidence type="ECO:0000259" key="5">
    <source>
        <dbReference type="SMART" id="SM00534"/>
    </source>
</evidence>
<sequence length="820" mass="92614">MKRTQSFPIKIAICSTFLLYSTYTTPSILNTLQSKIAQYSKACKEFFIPPVTYQSQEEQDKFNQDQNLALQDIVNQMSYNNECTILGAHEWDELEIGLLFGKINRTKTKVGSQILRRLLIPINDLETILSRQKAIRKLTYSPEMLENFTADLTKIALAENDLIGYWNIAHPLDAKVAPLYYNVADWLNDSRWPLEVAYASEVGKTSFNLVRILCLPYIAREAMLALFNSDRESVWPMRATKHLGKSSYIGLRYLLYGDDKDKIAARDQATKLKNALGYGITSTVELAGRGLISPISRHFITPHLYGENGELLTAQSKKVLGDSMLDAICKVVPIPADKKQFTHQEVQDLKAQLLGYLEHSTADATQQTLIRDGIKALESHNFAEHATAFDQTNMGDKYRLMKYNYGFRHADFSIGDTHVPVGSSLAAIAALALTGGADWMFGLQIRDLSRHLVTTLRSSNDLNAQIVHIALLVRAAHRMYLYTQNCPELQNNEGTRLLTAFFSDNHPDMIRIKDILFSSTCDIDSKLTSRGKTLLAHRLIKQYRYKFIPLLQAIGYFDALCSTAQLVKEHQNAPHHYSFVEFTTDTAPYISSQNSWLPLISCGDIKTNNLNLGSQGVPTKLIITGPNGGGKSTTMKQYAYLVICGQSLGIVPADQSRQALFTHIKTGLHPHEDISTGQSKFMAEMRRMHELEIEARQLKQSEIMLMLVDEPYSGTEERLSAEKVTEFGLSMACHDQCSLIMATHLRKPVELETMTAGKYANYQMELLEDEIGQFTRTYQFIPGAAQWWFNDSEKASRFIKHLFYEQQENSYKFGVVAAQT</sequence>
<dbReference type="EMBL" id="ARQD01000002">
    <property type="protein sequence ID" value="KIX85189.1"/>
    <property type="molecule type" value="Genomic_DNA"/>
</dbReference>
<comment type="caution">
    <text evidence="6">The sequence shown here is derived from an EMBL/GenBank/DDBJ whole genome shotgun (WGS) entry which is preliminary data.</text>
</comment>
<keyword evidence="2" id="KW-0067">ATP-binding</keyword>
<dbReference type="eggNOG" id="COG0249">
    <property type="taxonomic scope" value="Bacteria"/>
</dbReference>
<dbReference type="Gene3D" id="3.40.50.300">
    <property type="entry name" value="P-loop containing nucleotide triphosphate hydrolases"/>
    <property type="match status" value="1"/>
</dbReference>
<protein>
    <recommendedName>
        <fullName evidence="8">DNA mismatch repair proteins mutS family domain-containing protein</fullName>
    </recommendedName>
</protein>
<dbReference type="GO" id="GO:0006298">
    <property type="term" value="P:mismatch repair"/>
    <property type="evidence" value="ECO:0007669"/>
    <property type="project" value="InterPro"/>
</dbReference>
<dbReference type="PANTHER" id="PTHR11361:SF34">
    <property type="entry name" value="DNA MISMATCH REPAIR PROTEIN MSH1, MITOCHONDRIAL"/>
    <property type="match status" value="1"/>
</dbReference>
<dbReference type="GO" id="GO:0140664">
    <property type="term" value="F:ATP-dependent DNA damage sensor activity"/>
    <property type="evidence" value="ECO:0007669"/>
    <property type="project" value="InterPro"/>
</dbReference>
<keyword evidence="7" id="KW-1185">Reference proteome</keyword>
<dbReference type="GO" id="GO:0005524">
    <property type="term" value="F:ATP binding"/>
    <property type="evidence" value="ECO:0007669"/>
    <property type="project" value="UniProtKB-KW"/>
</dbReference>
<dbReference type="GO" id="GO:0030983">
    <property type="term" value="F:mismatched DNA binding"/>
    <property type="evidence" value="ECO:0007669"/>
    <property type="project" value="InterPro"/>
</dbReference>
<evidence type="ECO:0008006" key="8">
    <source>
        <dbReference type="Google" id="ProtNLM"/>
    </source>
</evidence>
<evidence type="ECO:0000256" key="1">
    <source>
        <dbReference type="ARBA" id="ARBA00022741"/>
    </source>
</evidence>
<organism evidence="6 7">
    <name type="scientific">candidate division TM6 bacterium JCVI TM6SC1</name>
    <dbReference type="NCBI Taxonomy" id="1306947"/>
    <lineage>
        <taxon>Bacteria</taxon>
        <taxon>Candidatus Babelota</taxon>
        <taxon>Vermiphilus</taxon>
    </lineage>
</organism>
<dbReference type="InterPro" id="IPR045076">
    <property type="entry name" value="MutS"/>
</dbReference>
<feature type="domain" description="DNA mismatch repair proteins mutS family" evidence="5">
    <location>
        <begin position="618"/>
        <end position="800"/>
    </location>
</feature>